<organism evidence="8 9">
    <name type="scientific">Drosophila busckii</name>
    <name type="common">Fruit fly</name>
    <dbReference type="NCBI Taxonomy" id="30019"/>
    <lineage>
        <taxon>Eukaryota</taxon>
        <taxon>Metazoa</taxon>
        <taxon>Ecdysozoa</taxon>
        <taxon>Arthropoda</taxon>
        <taxon>Hexapoda</taxon>
        <taxon>Insecta</taxon>
        <taxon>Pterygota</taxon>
        <taxon>Neoptera</taxon>
        <taxon>Endopterygota</taxon>
        <taxon>Diptera</taxon>
        <taxon>Brachycera</taxon>
        <taxon>Muscomorpha</taxon>
        <taxon>Ephydroidea</taxon>
        <taxon>Drosophilidae</taxon>
        <taxon>Drosophila</taxon>
    </lineage>
</organism>
<protein>
    <recommendedName>
        <fullName evidence="6">U6 snRNA phosphodiesterase</fullName>
        <ecNumber evidence="6">3.1.4.-</ecNumber>
    </recommendedName>
</protein>
<evidence type="ECO:0000256" key="4">
    <source>
        <dbReference type="ARBA" id="ARBA00023242"/>
    </source>
</evidence>
<evidence type="ECO:0000256" key="3">
    <source>
        <dbReference type="ARBA" id="ARBA00023239"/>
    </source>
</evidence>
<comment type="subcellular location">
    <subcellularLocation>
        <location evidence="6">Nucleus</location>
    </subcellularLocation>
</comment>
<evidence type="ECO:0000256" key="7">
    <source>
        <dbReference type="SAM" id="MobiDB-lite"/>
    </source>
</evidence>
<dbReference type="EMBL" id="CP012526">
    <property type="protein sequence ID" value="ALC46875.1"/>
    <property type="molecule type" value="Genomic_DNA"/>
</dbReference>
<reference evidence="8 9" key="1">
    <citation type="submission" date="2015-08" db="EMBL/GenBank/DDBJ databases">
        <title>Ancestral chromatin configuration constrains chromatin evolution on differentiating sex chromosomes in Drosophila.</title>
        <authorList>
            <person name="Zhou Q."/>
            <person name="Bachtrog D."/>
        </authorList>
    </citation>
    <scope>NUCLEOTIDE SEQUENCE [LARGE SCALE GENOMIC DNA]</scope>
    <source>
        <tissue evidence="8">Whole larvae</tissue>
    </source>
</reference>
<dbReference type="Gene3D" id="3.90.1140.10">
    <property type="entry name" value="Cyclic phosphodiesterase"/>
    <property type="match status" value="1"/>
</dbReference>
<dbReference type="InterPro" id="IPR027521">
    <property type="entry name" value="Usb1"/>
</dbReference>
<dbReference type="GO" id="GO:1990838">
    <property type="term" value="F:poly(U)-specific exoribonuclease activity, producing 3' uridine cyclic phosphate ends"/>
    <property type="evidence" value="ECO:0007669"/>
    <property type="project" value="UniProtKB-UniRule"/>
</dbReference>
<name>A0A0M4F4X0_DROBS</name>
<evidence type="ECO:0000256" key="1">
    <source>
        <dbReference type="ARBA" id="ARBA00022722"/>
    </source>
</evidence>
<dbReference type="GO" id="GO:0005634">
    <property type="term" value="C:nucleus"/>
    <property type="evidence" value="ECO:0007669"/>
    <property type="project" value="UniProtKB-SubCell"/>
</dbReference>
<evidence type="ECO:0000313" key="8">
    <source>
        <dbReference type="EMBL" id="ALC46875.1"/>
    </source>
</evidence>
<dbReference type="EC" id="3.1.4.-" evidence="6"/>
<dbReference type="FunFam" id="3.90.1140.10:FF:000002">
    <property type="entry name" value="U6 snRNA phosphodiesterase"/>
    <property type="match status" value="1"/>
</dbReference>
<feature type="active site" description="Proton donor/acceptor" evidence="6">
    <location>
        <position position="201"/>
    </location>
</feature>
<comment type="similarity">
    <text evidence="6">Belongs to the 2H phosphoesterase superfamily. USB1 family.</text>
</comment>
<dbReference type="PANTHER" id="PTHR13522">
    <property type="entry name" value="U6 SNRNA PHOSPHODIESTERASE 1"/>
    <property type="match status" value="1"/>
</dbReference>
<dbReference type="STRING" id="30019.A0A0M4F4X0"/>
<dbReference type="OMA" id="KTVVLQY"/>
<keyword evidence="1 6" id="KW-0540">Nuclease</keyword>
<feature type="region of interest" description="Disordered" evidence="7">
    <location>
        <begin position="1"/>
        <end position="22"/>
    </location>
</feature>
<dbReference type="SMR" id="A0A0M4F4X0"/>
<evidence type="ECO:0000256" key="2">
    <source>
        <dbReference type="ARBA" id="ARBA00022801"/>
    </source>
</evidence>
<accession>A0A0M4F4X0</accession>
<keyword evidence="4 6" id="KW-0539">Nucleus</keyword>
<keyword evidence="2 6" id="KW-0378">Hydrolase</keyword>
<dbReference type="Pfam" id="PF09749">
    <property type="entry name" value="HVSL"/>
    <property type="match status" value="1"/>
</dbReference>
<dbReference type="HAMAP" id="MF_03040">
    <property type="entry name" value="USB1"/>
    <property type="match status" value="1"/>
</dbReference>
<dbReference type="GO" id="GO:0016829">
    <property type="term" value="F:lyase activity"/>
    <property type="evidence" value="ECO:0007669"/>
    <property type="project" value="UniProtKB-KW"/>
</dbReference>
<evidence type="ECO:0000313" key="9">
    <source>
        <dbReference type="Proteomes" id="UP000494163"/>
    </source>
</evidence>
<dbReference type="GO" id="GO:0034477">
    <property type="term" value="P:U6 snRNA 3'-end processing"/>
    <property type="evidence" value="ECO:0007669"/>
    <property type="project" value="UniProtKB-UniRule"/>
</dbReference>
<comment type="catalytic activity">
    <reaction evidence="5">
        <text>a 3'-end uridylyl-uridine-RNA = a 3'-end 2',3'-cyclophospho-uridine-RNA + uridine</text>
        <dbReference type="Rhea" id="RHEA:46052"/>
        <dbReference type="Rhea" id="RHEA-COMP:17384"/>
        <dbReference type="Rhea" id="RHEA-COMP:17385"/>
        <dbReference type="ChEBI" id="CHEBI:16704"/>
        <dbReference type="ChEBI" id="CHEBI:85643"/>
        <dbReference type="ChEBI" id="CHEBI:85644"/>
    </reaction>
    <physiologicalReaction direction="left-to-right" evidence="5">
        <dbReference type="Rhea" id="RHEA:46053"/>
    </physiologicalReaction>
</comment>
<proteinExistence type="inferred from homology"/>
<keyword evidence="3" id="KW-0456">Lyase</keyword>
<evidence type="ECO:0000256" key="5">
    <source>
        <dbReference type="ARBA" id="ARBA00029300"/>
    </source>
</evidence>
<sequence>MLALVDYASSSSSEGEECTRPAALKRPALLPTAVSLLGAKAPKSSVDDAEDCKENPELHGGRIRSFKHERGNWATYVYVPTTACMDQLEEFQSEAIEKMSQLIKLQANEGLHLSLSKTVVLQHHQIDEYSRSLQQALHSKVGFSSTLRWLQVYTNEERTRTFLAVELDAAYRGKMTELLQPIDLVMREYRLAQFYAPPSFHISLLWCVGDQEQLLLDKLDELQQILDAHDTLKLDVNEVRCKCGNKQFRYKLR</sequence>
<dbReference type="OrthoDB" id="49151at2759"/>
<feature type="active site" description="Proton donor/acceptor" evidence="6">
    <location>
        <position position="112"/>
    </location>
</feature>
<gene>
    <name evidence="8" type="ORF">Dbus_chr3Rg1625</name>
</gene>
<comment type="function">
    <text evidence="6">Phosphodiesterase responsible for the U6 snRNA 3' end processing. Acts as an exoribonuclease (RNase) responsible for trimming the poly(U) tract of the last nucleotides in the pre-U6 snRNA molecule, leading to the formation of mature U6 snRNA.</text>
</comment>
<evidence type="ECO:0000256" key="6">
    <source>
        <dbReference type="HAMAP-Rule" id="MF_03040"/>
    </source>
</evidence>
<dbReference type="Proteomes" id="UP000494163">
    <property type="component" value="Chromosome 3R"/>
</dbReference>
<keyword evidence="9" id="KW-1185">Reference proteome</keyword>
<dbReference type="AlphaFoldDB" id="A0A0M4F4X0"/>
<dbReference type="PANTHER" id="PTHR13522:SF3">
    <property type="entry name" value="U6 SNRNA PHOSPHODIESTERASE 1"/>
    <property type="match status" value="1"/>
</dbReference>